<dbReference type="Gene3D" id="3.40.50.12780">
    <property type="entry name" value="N-terminal domain of ligase-like"/>
    <property type="match status" value="1"/>
</dbReference>
<evidence type="ECO:0000256" key="2">
    <source>
        <dbReference type="ARBA" id="ARBA00022598"/>
    </source>
</evidence>
<evidence type="ECO:0008006" key="7">
    <source>
        <dbReference type="Google" id="ProtNLM"/>
    </source>
</evidence>
<evidence type="ECO:0000259" key="4">
    <source>
        <dbReference type="Pfam" id="PF13193"/>
    </source>
</evidence>
<dbReference type="Gene3D" id="3.30.300.30">
    <property type="match status" value="1"/>
</dbReference>
<keyword evidence="6" id="KW-1185">Reference proteome</keyword>
<dbReference type="GO" id="GO:0031956">
    <property type="term" value="F:medium-chain fatty acid-CoA ligase activity"/>
    <property type="evidence" value="ECO:0007669"/>
    <property type="project" value="TreeGrafter"/>
</dbReference>
<dbReference type="CDD" id="cd04433">
    <property type="entry name" value="AFD_class_I"/>
    <property type="match status" value="1"/>
</dbReference>
<protein>
    <recommendedName>
        <fullName evidence="7">Acyl--CoA ligase</fullName>
    </recommendedName>
</protein>
<dbReference type="PANTHER" id="PTHR43201:SF5">
    <property type="entry name" value="MEDIUM-CHAIN ACYL-COA LIGASE ACSF2, MITOCHONDRIAL"/>
    <property type="match status" value="1"/>
</dbReference>
<feature type="domain" description="AMP-dependent synthetase/ligase" evidence="3">
    <location>
        <begin position="11"/>
        <end position="304"/>
    </location>
</feature>
<accession>A0A1B8S9C9</accession>
<evidence type="ECO:0000313" key="5">
    <source>
        <dbReference type="EMBL" id="OBY29358.1"/>
    </source>
</evidence>
<dbReference type="InterPro" id="IPR042099">
    <property type="entry name" value="ANL_N_sf"/>
</dbReference>
<dbReference type="AlphaFoldDB" id="A0A1B8S9C9"/>
<evidence type="ECO:0000259" key="3">
    <source>
        <dbReference type="Pfam" id="PF00501"/>
    </source>
</evidence>
<dbReference type="SUPFAM" id="SSF56801">
    <property type="entry name" value="Acetyl-CoA synthetase-like"/>
    <property type="match status" value="1"/>
</dbReference>
<dbReference type="Pfam" id="PF00501">
    <property type="entry name" value="AMP-binding"/>
    <property type="match status" value="2"/>
</dbReference>
<comment type="similarity">
    <text evidence="1">Belongs to the ATP-dependent AMP-binding enzyme family.</text>
</comment>
<keyword evidence="2" id="KW-0436">Ligase</keyword>
<organism evidence="5 6">
    <name type="scientific">Mycolicibacter kumamotonensis</name>
    <dbReference type="NCBI Taxonomy" id="354243"/>
    <lineage>
        <taxon>Bacteria</taxon>
        <taxon>Bacillati</taxon>
        <taxon>Actinomycetota</taxon>
        <taxon>Actinomycetes</taxon>
        <taxon>Mycobacteriales</taxon>
        <taxon>Mycobacteriaceae</taxon>
        <taxon>Mycolicibacter</taxon>
    </lineage>
</organism>
<evidence type="ECO:0000313" key="6">
    <source>
        <dbReference type="Proteomes" id="UP000092668"/>
    </source>
</evidence>
<dbReference type="GO" id="GO:0006631">
    <property type="term" value="P:fatty acid metabolic process"/>
    <property type="evidence" value="ECO:0007669"/>
    <property type="project" value="TreeGrafter"/>
</dbReference>
<dbReference type="InterPro" id="IPR045851">
    <property type="entry name" value="AMP-bd_C_sf"/>
</dbReference>
<dbReference type="InterPro" id="IPR000873">
    <property type="entry name" value="AMP-dep_synth/lig_dom"/>
</dbReference>
<dbReference type="Proteomes" id="UP000092668">
    <property type="component" value="Unassembled WGS sequence"/>
</dbReference>
<sequence length="517" mass="56306">MPVQTLPELLRARVAAYPDTELLVTPTERLTYRQAEQRSRDVARRMLTAGIGKNTRVGVLFPNTPDWVVSWLAATRIGALAIPISTYHQAPELARTLRHADVNLLLMTPRHLNHDYVERLERVSPTLTASGVGRLFLPELPHLRDVWTYAASGRAWTRVVDEVPVDDRVDDELLREVESEVSPADPVTVIYTSGSTAEPKGVIHSHGGLVRHSARVGWLAHGISAGDRIYTPNPFFWIGGLSSVLIAALHAGATVLCEPRLDPAVTLQFLERERATQFLGQRHARTALMTHPTYAERDLRSMRGFVHATSLGMTETCGGHTAASPRAGRGGPWSDGSFGAPLPGVEHRIVDVGTGAPVADGEPGEICVRGEDVCAGMLKRERSTVFDADGWYHTGDLGRFEAGELFFTGRLGDTLKASGMNVTPREVELAIESLEGVQQAVVVGIPHADRGQDIAAVVVPAAGVDLDSEQVLNHLRQLLSSFKLPRHVSLFDRGELPTLGNGKVDRKSLAELLTTRQ</sequence>
<comment type="caution">
    <text evidence="5">The sequence shown here is derived from an EMBL/GenBank/DDBJ whole genome shotgun (WGS) entry which is preliminary data.</text>
</comment>
<dbReference type="PATRIC" id="fig|354243.3.peg.4870"/>
<dbReference type="PANTHER" id="PTHR43201">
    <property type="entry name" value="ACYL-COA SYNTHETASE"/>
    <property type="match status" value="1"/>
</dbReference>
<dbReference type="Pfam" id="PF13193">
    <property type="entry name" value="AMP-binding_C"/>
    <property type="match status" value="1"/>
</dbReference>
<dbReference type="InterPro" id="IPR025110">
    <property type="entry name" value="AMP-bd_C"/>
</dbReference>
<name>A0A1B8S9C9_9MYCO</name>
<feature type="domain" description="AMP-dependent synthetase/ligase" evidence="3">
    <location>
        <begin position="312"/>
        <end position="376"/>
    </location>
</feature>
<dbReference type="EMBL" id="LFOE01000093">
    <property type="protein sequence ID" value="OBY29358.1"/>
    <property type="molecule type" value="Genomic_DNA"/>
</dbReference>
<evidence type="ECO:0000256" key="1">
    <source>
        <dbReference type="ARBA" id="ARBA00006432"/>
    </source>
</evidence>
<proteinExistence type="inferred from homology"/>
<gene>
    <name evidence="5" type="ORF">ACT18_23480</name>
</gene>
<feature type="domain" description="AMP-binding enzyme C-terminal" evidence="4">
    <location>
        <begin position="426"/>
        <end position="503"/>
    </location>
</feature>
<reference evidence="5 6" key="1">
    <citation type="submission" date="2015-06" db="EMBL/GenBank/DDBJ databases">
        <title>Genome sequence of Mycobacterium kumamotonense strain Roo.</title>
        <authorList>
            <person name="Greninger A.L."/>
            <person name="Cunningham G."/>
            <person name="Miller S."/>
        </authorList>
    </citation>
    <scope>NUCLEOTIDE SEQUENCE [LARGE SCALE GENOMIC DNA]</scope>
    <source>
        <strain evidence="5 6">Roo</strain>
    </source>
</reference>